<gene>
    <name evidence="2" type="ORF">GO014_18195</name>
</gene>
<feature type="transmembrane region" description="Helical" evidence="1">
    <location>
        <begin position="35"/>
        <end position="57"/>
    </location>
</feature>
<keyword evidence="3" id="KW-1185">Reference proteome</keyword>
<keyword evidence="1" id="KW-0812">Transmembrane</keyword>
<evidence type="ECO:0000256" key="1">
    <source>
        <dbReference type="SAM" id="Phobius"/>
    </source>
</evidence>
<protein>
    <submittedName>
        <fullName evidence="2">Permease</fullName>
    </submittedName>
</protein>
<keyword evidence="1" id="KW-0472">Membrane</keyword>
<accession>A0A7X3FUN0</accession>
<reference evidence="2 3" key="1">
    <citation type="submission" date="2019-12" db="EMBL/GenBank/DDBJ databases">
        <title>Devosia maris sp. nov., isolated from the deep seawater.</title>
        <authorList>
            <person name="Liu Y."/>
        </authorList>
    </citation>
    <scope>NUCLEOTIDE SEQUENCE [LARGE SCALE GENOMIC DNA]</scope>
    <source>
        <strain evidence="2 3">L53-10-65</strain>
    </source>
</reference>
<organism evidence="2 3">
    <name type="scientific">Devosia marina</name>
    <dbReference type="NCBI Taxonomy" id="2683198"/>
    <lineage>
        <taxon>Bacteria</taxon>
        <taxon>Pseudomonadati</taxon>
        <taxon>Pseudomonadota</taxon>
        <taxon>Alphaproteobacteria</taxon>
        <taxon>Hyphomicrobiales</taxon>
        <taxon>Devosiaceae</taxon>
        <taxon>Devosia</taxon>
    </lineage>
</organism>
<evidence type="ECO:0000313" key="2">
    <source>
        <dbReference type="EMBL" id="MVT00952.1"/>
    </source>
</evidence>
<dbReference type="RefSeq" id="WP_343031013.1">
    <property type="nucleotide sequence ID" value="NZ_WQRF01000012.1"/>
</dbReference>
<name>A0A7X3FUN0_9HYPH</name>
<dbReference type="EMBL" id="WQRF01000012">
    <property type="protein sequence ID" value="MVT00952.1"/>
    <property type="molecule type" value="Genomic_DNA"/>
</dbReference>
<keyword evidence="1" id="KW-1133">Transmembrane helix</keyword>
<comment type="caution">
    <text evidence="2">The sequence shown here is derived from an EMBL/GenBank/DDBJ whole genome shotgun (WGS) entry which is preliminary data.</text>
</comment>
<sequence>MTLTPASLPWLAAHEFRLAWRDTVAMMTGGRRMRLFGWIAGGGTVFGIMLLIAWFAVRPWVEAGIVIDKQALVMISGMGLLFWTVTLSQALEAVTRVYYGRSDLDLILSSPASSARLFAVRAGAVFVSTTALGLLLVSPLVIALVLQDGPRWFSAFLVIIALAAFSVAIAMAVTRLLFRLTGPRRTRLIAQIVAGIVGAGFVIGIQAAAILSHEGFSRLAFFQSDAIIAAAPASDSLLWLPARAALGEPMPALLLIALSLVALVATAALIAPSYGRLANAAAGLNHVRGQRRPHKRAFRPASQRQALRRKEFLLLQRDPWLLSQTLMQLLYLVPPALLLWINYGASSGDGTFIVIVPVLVMACGQLAGGLAWLAISGEDAHDLVATAPLSPATILRAKIEAVLAIITLVMAPLLLMIGLAAWPMALVTAACAAAAAAASTTIQLWFRVTAKRSMFRRRQVASRAATLCEAFSSILWAGTGALWAAGLSLAIGPAVLALLVLGIARLLAPRPG</sequence>
<feature type="transmembrane region" description="Helical" evidence="1">
    <location>
        <begin position="77"/>
        <end position="99"/>
    </location>
</feature>
<feature type="transmembrane region" description="Helical" evidence="1">
    <location>
        <begin position="250"/>
        <end position="271"/>
    </location>
</feature>
<feature type="transmembrane region" description="Helical" evidence="1">
    <location>
        <begin position="120"/>
        <end position="146"/>
    </location>
</feature>
<dbReference type="AlphaFoldDB" id="A0A7X3FUN0"/>
<feature type="transmembrane region" description="Helical" evidence="1">
    <location>
        <begin position="152"/>
        <end position="176"/>
    </location>
</feature>
<evidence type="ECO:0000313" key="3">
    <source>
        <dbReference type="Proteomes" id="UP000438106"/>
    </source>
</evidence>
<feature type="transmembrane region" description="Helical" evidence="1">
    <location>
        <begin position="353"/>
        <end position="375"/>
    </location>
</feature>
<feature type="transmembrane region" description="Helical" evidence="1">
    <location>
        <begin position="188"/>
        <end position="211"/>
    </location>
</feature>
<feature type="transmembrane region" description="Helical" evidence="1">
    <location>
        <begin position="320"/>
        <end position="341"/>
    </location>
</feature>
<feature type="transmembrane region" description="Helical" evidence="1">
    <location>
        <begin position="483"/>
        <end position="508"/>
    </location>
</feature>
<feature type="transmembrane region" description="Helical" evidence="1">
    <location>
        <begin position="427"/>
        <end position="448"/>
    </location>
</feature>
<feature type="transmembrane region" description="Helical" evidence="1">
    <location>
        <begin position="460"/>
        <end position="477"/>
    </location>
</feature>
<dbReference type="Proteomes" id="UP000438106">
    <property type="component" value="Unassembled WGS sequence"/>
</dbReference>
<proteinExistence type="predicted"/>
<feature type="transmembrane region" description="Helical" evidence="1">
    <location>
        <begin position="401"/>
        <end position="421"/>
    </location>
</feature>